<accession>A0A8F5MLL0</accession>
<evidence type="ECO:0000313" key="1">
    <source>
        <dbReference type="EMBL" id="QXN75066.1"/>
    </source>
</evidence>
<proteinExistence type="predicted"/>
<organism evidence="1">
    <name type="scientific">Microvirus mar19</name>
    <dbReference type="NCBI Taxonomy" id="2851151"/>
    <lineage>
        <taxon>Viruses</taxon>
        <taxon>Monodnaviria</taxon>
        <taxon>Sangervirae</taxon>
        <taxon>Phixviricota</taxon>
        <taxon>Malgrandaviricetes</taxon>
        <taxon>Petitvirales</taxon>
        <taxon>Microviridae</taxon>
    </lineage>
</organism>
<name>A0A8F5MLL0_9VIRU</name>
<reference evidence="1" key="1">
    <citation type="submission" date="2021-04" db="EMBL/GenBank/DDBJ databases">
        <title>Genomes of microviruses identified in yellow-bellied marmot fecal samples.</title>
        <authorList>
            <person name="Varsani A."/>
            <person name="Kraberger S."/>
            <person name="Chatterjee A."/>
            <person name="Richet C."/>
            <person name="Fontenele R.S."/>
            <person name="Schmidlin K."/>
            <person name="Blumstein D.T."/>
        </authorList>
    </citation>
    <scope>NUCLEOTIDE SEQUENCE</scope>
    <source>
        <strain evidence="1">Mar19</strain>
    </source>
</reference>
<protein>
    <submittedName>
        <fullName evidence="1">DNA pilot protein</fullName>
    </submittedName>
</protein>
<sequence length="290" mass="30404">MATSAVDVTRFRAPSADSLVGQMSSVIGRIGNTAQANSAASAAQARELRSWQERQNQIAMEFNAAEAAKNRQWQEYMSNTAHQREVKDLQAAGLNPILSAGGGNGAAVTSGATASGVTSSGAKGDVDTSANQALVSLLGTMLSAQANLEAQRMSAVSNQAIADRNNASAQLIAEINGLYGNERARISGEYGVRQAATAGSYGLASAETAAMASMLNSERQVTSAREIQTMRNAQSTFERQHYPSNLYGVGSTLGNAIMSALGYKYDPATSTMRNRSNGGTFARGFSARRK</sequence>
<dbReference type="EMBL" id="MZ089765">
    <property type="protein sequence ID" value="QXN75066.1"/>
    <property type="molecule type" value="Genomic_DNA"/>
</dbReference>